<name>A0A371H2T3_MUCPR</name>
<dbReference type="Proteomes" id="UP000257109">
    <property type="component" value="Unassembled WGS sequence"/>
</dbReference>
<dbReference type="EMBL" id="QJKJ01003737">
    <property type="protein sequence ID" value="RDX97101.1"/>
    <property type="molecule type" value="Genomic_DNA"/>
</dbReference>
<dbReference type="AlphaFoldDB" id="A0A371H2T3"/>
<evidence type="ECO:0000313" key="2">
    <source>
        <dbReference type="Proteomes" id="UP000257109"/>
    </source>
</evidence>
<reference evidence="1" key="1">
    <citation type="submission" date="2018-05" db="EMBL/GenBank/DDBJ databases">
        <title>Draft genome of Mucuna pruriens seed.</title>
        <authorList>
            <person name="Nnadi N.E."/>
            <person name="Vos R."/>
            <person name="Hasami M.H."/>
            <person name="Devisetty U.K."/>
            <person name="Aguiy J.C."/>
        </authorList>
    </citation>
    <scope>NUCLEOTIDE SEQUENCE [LARGE SCALE GENOMIC DNA]</scope>
    <source>
        <strain evidence="1">JCA_2017</strain>
    </source>
</reference>
<comment type="caution">
    <text evidence="1">The sequence shown here is derived from an EMBL/GenBank/DDBJ whole genome shotgun (WGS) entry which is preliminary data.</text>
</comment>
<proteinExistence type="predicted"/>
<gene>
    <name evidence="1" type="ORF">CR513_20176</name>
</gene>
<feature type="non-terminal residue" evidence="1">
    <location>
        <position position="1"/>
    </location>
</feature>
<organism evidence="1 2">
    <name type="scientific">Mucuna pruriens</name>
    <name type="common">Velvet bean</name>
    <name type="synonym">Dolichos pruriens</name>
    <dbReference type="NCBI Taxonomy" id="157652"/>
    <lineage>
        <taxon>Eukaryota</taxon>
        <taxon>Viridiplantae</taxon>
        <taxon>Streptophyta</taxon>
        <taxon>Embryophyta</taxon>
        <taxon>Tracheophyta</taxon>
        <taxon>Spermatophyta</taxon>
        <taxon>Magnoliopsida</taxon>
        <taxon>eudicotyledons</taxon>
        <taxon>Gunneridae</taxon>
        <taxon>Pentapetalae</taxon>
        <taxon>rosids</taxon>
        <taxon>fabids</taxon>
        <taxon>Fabales</taxon>
        <taxon>Fabaceae</taxon>
        <taxon>Papilionoideae</taxon>
        <taxon>50 kb inversion clade</taxon>
        <taxon>NPAAA clade</taxon>
        <taxon>indigoferoid/millettioid clade</taxon>
        <taxon>Phaseoleae</taxon>
        <taxon>Mucuna</taxon>
    </lineage>
</organism>
<evidence type="ECO:0000313" key="1">
    <source>
        <dbReference type="EMBL" id="RDX97101.1"/>
    </source>
</evidence>
<sequence>MGKAPINGLEMEWTKVIEKRSEGGEGRNLRRGGYKGNALLSSLLFHTLSPIQAQKVTSIHDIPTAESVTNVMHIDRMRAQANKPCRALEFQGKAGLGSELGVRELVTHRDHKVPPICPSQDSYPRLAVRDRGFRFLFGRVILDLERGRFVTGIGLVVVRSRFLFGRDRLGLERGRFITGIGLAVVRSRFLFGRDRLGLERGGFVVETPPDGVINTTLI</sequence>
<keyword evidence="2" id="KW-1185">Reference proteome</keyword>
<protein>
    <submittedName>
        <fullName evidence="1">Uncharacterized protein</fullName>
    </submittedName>
</protein>
<accession>A0A371H2T3</accession>